<protein>
    <submittedName>
        <fullName evidence="1">Uncharacterized protein</fullName>
    </submittedName>
</protein>
<dbReference type="AlphaFoldDB" id="X1FVA4"/>
<name>X1FVA4_9ZZZZ</name>
<evidence type="ECO:0000313" key="1">
    <source>
        <dbReference type="EMBL" id="GAH36450.1"/>
    </source>
</evidence>
<dbReference type="EMBL" id="BARU01006755">
    <property type="protein sequence ID" value="GAH36450.1"/>
    <property type="molecule type" value="Genomic_DNA"/>
</dbReference>
<sequence length="66" mass="7165">PEQAVSIDAEHKTGIVTFTIPGGTLTNHENLQLRIWRDGTNDALTQSALLLGVHVHFTMDKLGLAT</sequence>
<comment type="caution">
    <text evidence="1">The sequence shown here is derived from an EMBL/GenBank/DDBJ whole genome shotgun (WGS) entry which is preliminary data.</text>
</comment>
<organism evidence="1">
    <name type="scientific">marine sediment metagenome</name>
    <dbReference type="NCBI Taxonomy" id="412755"/>
    <lineage>
        <taxon>unclassified sequences</taxon>
        <taxon>metagenomes</taxon>
        <taxon>ecological metagenomes</taxon>
    </lineage>
</organism>
<reference evidence="1" key="1">
    <citation type="journal article" date="2014" name="Front. Microbiol.">
        <title>High frequency of phylogenetically diverse reductive dehalogenase-homologous genes in deep subseafloor sedimentary metagenomes.</title>
        <authorList>
            <person name="Kawai M."/>
            <person name="Futagami T."/>
            <person name="Toyoda A."/>
            <person name="Takaki Y."/>
            <person name="Nishi S."/>
            <person name="Hori S."/>
            <person name="Arai W."/>
            <person name="Tsubouchi T."/>
            <person name="Morono Y."/>
            <person name="Uchiyama I."/>
            <person name="Ito T."/>
            <person name="Fujiyama A."/>
            <person name="Inagaki F."/>
            <person name="Takami H."/>
        </authorList>
    </citation>
    <scope>NUCLEOTIDE SEQUENCE</scope>
    <source>
        <strain evidence="1">Expedition CK06-06</strain>
    </source>
</reference>
<proteinExistence type="predicted"/>
<feature type="non-terminal residue" evidence="1">
    <location>
        <position position="1"/>
    </location>
</feature>
<accession>X1FVA4</accession>
<gene>
    <name evidence="1" type="ORF">S03H2_13305</name>
</gene>